<dbReference type="Proteomes" id="UP000284242">
    <property type="component" value="Unassembled WGS sequence"/>
</dbReference>
<dbReference type="AlphaFoldDB" id="A0A412KIT3"/>
<keyword evidence="1" id="KW-0067">ATP-binding</keyword>
<comment type="caution">
    <text evidence="1">The sequence shown here is derived from an EMBL/GenBank/DDBJ whole genome shotgun (WGS) entry which is preliminary data.</text>
</comment>
<protein>
    <submittedName>
        <fullName evidence="1">ATP-binding protein</fullName>
    </submittedName>
</protein>
<sequence>ATKIGKTRNLELFSKQVLDLFMSGN</sequence>
<evidence type="ECO:0000313" key="2">
    <source>
        <dbReference type="Proteomes" id="UP000284242"/>
    </source>
</evidence>
<dbReference type="GO" id="GO:0005524">
    <property type="term" value="F:ATP binding"/>
    <property type="evidence" value="ECO:0007669"/>
    <property type="project" value="UniProtKB-KW"/>
</dbReference>
<keyword evidence="1" id="KW-0547">Nucleotide-binding</keyword>
<name>A0A412KIT3_9FIRM</name>
<evidence type="ECO:0000313" key="1">
    <source>
        <dbReference type="EMBL" id="RGS68568.1"/>
    </source>
</evidence>
<reference evidence="1 2" key="1">
    <citation type="submission" date="2018-08" db="EMBL/GenBank/DDBJ databases">
        <title>A genome reference for cultivated species of the human gut microbiota.</title>
        <authorList>
            <person name="Zou Y."/>
            <person name="Xue W."/>
            <person name="Luo G."/>
        </authorList>
    </citation>
    <scope>NUCLEOTIDE SEQUENCE [LARGE SCALE GENOMIC DNA]</scope>
    <source>
        <strain evidence="1 2">AF21-24</strain>
    </source>
</reference>
<dbReference type="EMBL" id="QRVV01000103">
    <property type="protein sequence ID" value="RGS68568.1"/>
    <property type="molecule type" value="Genomic_DNA"/>
</dbReference>
<organism evidence="1 2">
    <name type="scientific">Blautia obeum</name>
    <dbReference type="NCBI Taxonomy" id="40520"/>
    <lineage>
        <taxon>Bacteria</taxon>
        <taxon>Bacillati</taxon>
        <taxon>Bacillota</taxon>
        <taxon>Clostridia</taxon>
        <taxon>Lachnospirales</taxon>
        <taxon>Lachnospiraceae</taxon>
        <taxon>Blautia</taxon>
    </lineage>
</organism>
<accession>A0A412KIT3</accession>
<proteinExistence type="predicted"/>
<gene>
    <name evidence="1" type="ORF">DWX77_15990</name>
</gene>
<feature type="non-terminal residue" evidence="1">
    <location>
        <position position="1"/>
    </location>
</feature>